<evidence type="ECO:0000313" key="1">
    <source>
        <dbReference type="EMBL" id="PWJ81489.1"/>
    </source>
</evidence>
<organism evidence="1 2">
    <name type="scientific">Pseudaminobacter salicylatoxidans</name>
    <dbReference type="NCBI Taxonomy" id="93369"/>
    <lineage>
        <taxon>Bacteria</taxon>
        <taxon>Pseudomonadati</taxon>
        <taxon>Pseudomonadota</taxon>
        <taxon>Alphaproteobacteria</taxon>
        <taxon>Hyphomicrobiales</taxon>
        <taxon>Phyllobacteriaceae</taxon>
        <taxon>Pseudaminobacter</taxon>
    </lineage>
</organism>
<accession>A0A316C0Q6</accession>
<dbReference type="Proteomes" id="UP000245396">
    <property type="component" value="Unassembled WGS sequence"/>
</dbReference>
<dbReference type="RefSeq" id="WP_109613468.1">
    <property type="nucleotide sequence ID" value="NZ_QGGG01000010.1"/>
</dbReference>
<proteinExistence type="predicted"/>
<protein>
    <submittedName>
        <fullName evidence="1">Uncharacterized protein</fullName>
    </submittedName>
</protein>
<keyword evidence="2" id="KW-1185">Reference proteome</keyword>
<dbReference type="OrthoDB" id="8420607at2"/>
<sequence>MDDLRPLHPEELAELVTFASVEGRHWKDVLQRESWWRGIPARDKHGKEYPHLYGLRNSHGPTWLSKFRLPA</sequence>
<evidence type="ECO:0000313" key="2">
    <source>
        <dbReference type="Proteomes" id="UP000245396"/>
    </source>
</evidence>
<name>A0A316C0Q6_PSESE</name>
<dbReference type="EMBL" id="QGGG01000010">
    <property type="protein sequence ID" value="PWJ81489.1"/>
    <property type="molecule type" value="Genomic_DNA"/>
</dbReference>
<comment type="caution">
    <text evidence="1">The sequence shown here is derived from an EMBL/GenBank/DDBJ whole genome shotgun (WGS) entry which is preliminary data.</text>
</comment>
<gene>
    <name evidence="1" type="ORF">C7441_11021</name>
</gene>
<reference evidence="1 2" key="1">
    <citation type="submission" date="2018-05" db="EMBL/GenBank/DDBJ databases">
        <title>Genomic Encyclopedia of Type Strains, Phase IV (KMG-IV): sequencing the most valuable type-strain genomes for metagenomic binning, comparative biology and taxonomic classification.</title>
        <authorList>
            <person name="Goeker M."/>
        </authorList>
    </citation>
    <scope>NUCLEOTIDE SEQUENCE [LARGE SCALE GENOMIC DNA]</scope>
    <source>
        <strain evidence="1 2">DSM 6986</strain>
    </source>
</reference>
<dbReference type="AlphaFoldDB" id="A0A316C0Q6"/>